<name>W9GT11_9PROT</name>
<sequence>MRTLTDYGAEISIRENFAPPRRDQVIRRLIGTPRQIMMLITLQATLGLELSH</sequence>
<reference evidence="1 2" key="1">
    <citation type="submission" date="2013-08" db="EMBL/GenBank/DDBJ databases">
        <title>The genome sequence of Skermanella stibiiresistens.</title>
        <authorList>
            <person name="Zhu W."/>
            <person name="Wang G."/>
        </authorList>
    </citation>
    <scope>NUCLEOTIDE SEQUENCE [LARGE SCALE GENOMIC DNA]</scope>
    <source>
        <strain evidence="1 2">SB22</strain>
    </source>
</reference>
<gene>
    <name evidence="1" type="ORF">N825_22625</name>
</gene>
<dbReference type="AlphaFoldDB" id="W9GT11"/>
<comment type="caution">
    <text evidence="1">The sequence shown here is derived from an EMBL/GenBank/DDBJ whole genome shotgun (WGS) entry which is preliminary data.</text>
</comment>
<accession>W9GT11</accession>
<protein>
    <submittedName>
        <fullName evidence="1">Uncharacterized protein</fullName>
    </submittedName>
</protein>
<organism evidence="1 2">
    <name type="scientific">Skermanella stibiiresistens SB22</name>
    <dbReference type="NCBI Taxonomy" id="1385369"/>
    <lineage>
        <taxon>Bacteria</taxon>
        <taxon>Pseudomonadati</taxon>
        <taxon>Pseudomonadota</taxon>
        <taxon>Alphaproteobacteria</taxon>
        <taxon>Rhodospirillales</taxon>
        <taxon>Azospirillaceae</taxon>
        <taxon>Skermanella</taxon>
    </lineage>
</organism>
<evidence type="ECO:0000313" key="2">
    <source>
        <dbReference type="Proteomes" id="UP000019486"/>
    </source>
</evidence>
<dbReference type="EMBL" id="AVFL01000033">
    <property type="protein sequence ID" value="EWY36909.1"/>
    <property type="molecule type" value="Genomic_DNA"/>
</dbReference>
<proteinExistence type="predicted"/>
<evidence type="ECO:0000313" key="1">
    <source>
        <dbReference type="EMBL" id="EWY36909.1"/>
    </source>
</evidence>
<dbReference type="Proteomes" id="UP000019486">
    <property type="component" value="Unassembled WGS sequence"/>
</dbReference>
<keyword evidence="2" id="KW-1185">Reference proteome</keyword>